<proteinExistence type="predicted"/>
<dbReference type="EMBL" id="SUMB01000011">
    <property type="protein sequence ID" value="TJZ45298.1"/>
    <property type="molecule type" value="Genomic_DNA"/>
</dbReference>
<name>A0A4V5MIG7_9ACTN</name>
<feature type="region of interest" description="Disordered" evidence="1">
    <location>
        <begin position="56"/>
        <end position="101"/>
    </location>
</feature>
<comment type="caution">
    <text evidence="2">The sequence shown here is derived from an EMBL/GenBank/DDBJ whole genome shotgun (WGS) entry which is preliminary data.</text>
</comment>
<dbReference type="AlphaFoldDB" id="A0A4V5MIG7"/>
<organism evidence="2 3">
    <name type="scientific">Streptomyces piniterrae</name>
    <dbReference type="NCBI Taxonomy" id="2571125"/>
    <lineage>
        <taxon>Bacteria</taxon>
        <taxon>Bacillati</taxon>
        <taxon>Actinomycetota</taxon>
        <taxon>Actinomycetes</taxon>
        <taxon>Kitasatosporales</taxon>
        <taxon>Streptomycetaceae</taxon>
        <taxon>Streptomyces</taxon>
    </lineage>
</organism>
<dbReference type="RefSeq" id="WP_136743041.1">
    <property type="nucleotide sequence ID" value="NZ_SUMB01000011.1"/>
</dbReference>
<evidence type="ECO:0000256" key="1">
    <source>
        <dbReference type="SAM" id="MobiDB-lite"/>
    </source>
</evidence>
<sequence length="101" mass="10845">MTPHDAVTAVERSLDDLVRSVGRLENLVGSGLEVRRMRSDTDHLRESLGLLKESVAAAPPGRLTPGNGGEAMVPVPDTPYDSKLWTDVDEEGLGARGRRAP</sequence>
<protein>
    <submittedName>
        <fullName evidence="2">Uncharacterized protein</fullName>
    </submittedName>
</protein>
<gene>
    <name evidence="2" type="ORF">FCH28_28540</name>
</gene>
<dbReference type="Proteomes" id="UP000308697">
    <property type="component" value="Unassembled WGS sequence"/>
</dbReference>
<keyword evidence="3" id="KW-1185">Reference proteome</keyword>
<dbReference type="OrthoDB" id="5194954at2"/>
<evidence type="ECO:0000313" key="2">
    <source>
        <dbReference type="EMBL" id="TJZ45298.1"/>
    </source>
</evidence>
<reference evidence="2 3" key="1">
    <citation type="submission" date="2019-04" db="EMBL/GenBank/DDBJ databases">
        <title>Streptomyces piniterrae sp. nov., a heliquinomycin-producing actinomycete isolated from rhizosphere soil of Pinus yunnanensis.</title>
        <authorList>
            <person name="Zhuang X."/>
            <person name="Zhao J."/>
        </authorList>
    </citation>
    <scope>NUCLEOTIDE SEQUENCE [LARGE SCALE GENOMIC DNA]</scope>
    <source>
        <strain evidence="3">jys28</strain>
    </source>
</reference>
<evidence type="ECO:0000313" key="3">
    <source>
        <dbReference type="Proteomes" id="UP000308697"/>
    </source>
</evidence>
<accession>A0A4V5MIG7</accession>